<evidence type="ECO:0000256" key="1">
    <source>
        <dbReference type="SAM" id="MobiDB-lite"/>
    </source>
</evidence>
<dbReference type="Pfam" id="PF04402">
    <property type="entry name" value="SIMPL"/>
    <property type="match status" value="1"/>
</dbReference>
<proteinExistence type="predicted"/>
<gene>
    <name evidence="2" type="ORF">FKW77_008311</name>
</gene>
<dbReference type="InterPro" id="IPR007497">
    <property type="entry name" value="SIMPL/DUF541"/>
</dbReference>
<evidence type="ECO:0000313" key="3">
    <source>
        <dbReference type="Proteomes" id="UP000316270"/>
    </source>
</evidence>
<feature type="region of interest" description="Disordered" evidence="1">
    <location>
        <begin position="1"/>
        <end position="52"/>
    </location>
</feature>
<reference evidence="2 3" key="1">
    <citation type="submission" date="2019-07" db="EMBL/GenBank/DDBJ databases">
        <title>Finished genome of Venturia effusa.</title>
        <authorList>
            <person name="Young C.A."/>
            <person name="Cox M.P."/>
            <person name="Ganley A.R.D."/>
            <person name="David W.J."/>
        </authorList>
    </citation>
    <scope>NUCLEOTIDE SEQUENCE [LARGE SCALE GENOMIC DNA]</scope>
    <source>
        <strain evidence="3">albino</strain>
    </source>
</reference>
<keyword evidence="3" id="KW-1185">Reference proteome</keyword>
<dbReference type="EMBL" id="CP042197">
    <property type="protein sequence ID" value="QDS75735.1"/>
    <property type="molecule type" value="Genomic_DNA"/>
</dbReference>
<accession>A0A517LJB9</accession>
<organism evidence="2 3">
    <name type="scientific">Venturia effusa</name>
    <dbReference type="NCBI Taxonomy" id="50376"/>
    <lineage>
        <taxon>Eukaryota</taxon>
        <taxon>Fungi</taxon>
        <taxon>Dikarya</taxon>
        <taxon>Ascomycota</taxon>
        <taxon>Pezizomycotina</taxon>
        <taxon>Dothideomycetes</taxon>
        <taxon>Pleosporomycetidae</taxon>
        <taxon>Venturiales</taxon>
        <taxon>Venturiaceae</taxon>
        <taxon>Venturia</taxon>
    </lineage>
</organism>
<protein>
    <submittedName>
        <fullName evidence="2">Uncharacterized protein</fullName>
    </submittedName>
</protein>
<dbReference type="Proteomes" id="UP000316270">
    <property type="component" value="Chromosome 13"/>
</dbReference>
<dbReference type="OrthoDB" id="3922692at2759"/>
<dbReference type="AlphaFoldDB" id="A0A517LJB9"/>
<sequence>MANKKGSKKTSGTNGNAILHTMQDIKGLGLHQSEKSLSPPTSHNSNSWIDERKVPNEQKAAVKGDADWAASKSAYSGMPIRSDCGGRFAESTLTGMGTASCTPECGIFVFDITYREVVKDGDNEKARKKVLESAKAAVKNLQEAVKGQHENSIAHFSVSALGATTRIQSQERQFEAKTRVKITFKNIDNFQAATMVATEAASMDGVTISSIDWRLTEGRERLLEQARANAIKNATLIAHSHARKLFKLDYGLEDIAPVWCDERPYYTYSTIDCSRPEGPSGGISMQEIYFRPEDVQVSVNISCKFCFDKNKGRVVHEDEGEPNKVVKEVTEETGEFADDEKVTKKLKVLSCSR</sequence>
<evidence type="ECO:0000313" key="2">
    <source>
        <dbReference type="EMBL" id="QDS75735.1"/>
    </source>
</evidence>
<feature type="compositionally biased region" description="Polar residues" evidence="1">
    <location>
        <begin position="35"/>
        <end position="48"/>
    </location>
</feature>
<name>A0A517LJB9_9PEZI</name>